<reference evidence="24" key="3">
    <citation type="submission" date="2025-09" db="UniProtKB">
        <authorList>
            <consortium name="Ensembl"/>
        </authorList>
    </citation>
    <scope>IDENTIFICATION</scope>
    <source>
        <strain evidence="24">Isolate ISIS603380</strain>
    </source>
</reference>
<proteinExistence type="inferred from homology"/>
<evidence type="ECO:0000256" key="10">
    <source>
        <dbReference type="ARBA" id="ARBA00022723"/>
    </source>
</evidence>
<keyword evidence="5" id="KW-0813">Transport</keyword>
<keyword evidence="12" id="KW-0547">Nucleotide-binding</keyword>
<keyword evidence="13" id="KW-0256">Endoplasmic reticulum</keyword>
<evidence type="ECO:0000256" key="13">
    <source>
        <dbReference type="ARBA" id="ARBA00022824"/>
    </source>
</evidence>
<keyword evidence="17" id="KW-0342">GTP-binding</keyword>
<dbReference type="GO" id="GO:0005886">
    <property type="term" value="C:plasma membrane"/>
    <property type="evidence" value="ECO:0007669"/>
    <property type="project" value="TreeGrafter"/>
</dbReference>
<dbReference type="CDD" id="cd13618">
    <property type="entry name" value="PBP2_transferrin_N"/>
    <property type="match status" value="1"/>
</dbReference>
<dbReference type="GeneTree" id="ENSGT00940000154388"/>
<dbReference type="PROSITE" id="PS00207">
    <property type="entry name" value="TRANSFERRIN_LIKE_3"/>
    <property type="match status" value="1"/>
</dbReference>
<evidence type="ECO:0000256" key="2">
    <source>
        <dbReference type="ARBA" id="ARBA00004613"/>
    </source>
</evidence>
<keyword evidence="19" id="KW-0675">Receptor</keyword>
<dbReference type="CDD" id="cd13617">
    <property type="entry name" value="PBP2_transferrin_C"/>
    <property type="match status" value="1"/>
</dbReference>
<dbReference type="PROSITE" id="PS00206">
    <property type="entry name" value="TRANSFERRIN_LIKE_2"/>
    <property type="match status" value="2"/>
</dbReference>
<keyword evidence="15" id="KW-0408">Iron</keyword>
<dbReference type="GO" id="GO:0005525">
    <property type="term" value="F:GTP binding"/>
    <property type="evidence" value="ECO:0007669"/>
    <property type="project" value="UniProtKB-KW"/>
</dbReference>
<dbReference type="Pfam" id="PF09439">
    <property type="entry name" value="SRPRB"/>
    <property type="match status" value="1"/>
</dbReference>
<evidence type="ECO:0000256" key="3">
    <source>
        <dbReference type="ARBA" id="ARBA00005619"/>
    </source>
</evidence>
<dbReference type="GO" id="GO:0019731">
    <property type="term" value="P:antibacterial humoral response"/>
    <property type="evidence" value="ECO:0007669"/>
    <property type="project" value="TreeGrafter"/>
</dbReference>
<dbReference type="Gene3D" id="3.40.190.10">
    <property type="entry name" value="Periplasmic binding protein-like II"/>
    <property type="match status" value="4"/>
</dbReference>
<comment type="similarity">
    <text evidence="3">Belongs to the SRP receptor beta subunit family.</text>
</comment>
<feature type="domain" description="Transferrin-like" evidence="23">
    <location>
        <begin position="25"/>
        <end position="333"/>
    </location>
</feature>
<dbReference type="HOGENOM" id="CLU_011309_1_0_1"/>
<keyword evidence="18 21" id="KW-0472">Membrane</keyword>
<feature type="domain" description="Transferrin-like" evidence="23">
    <location>
        <begin position="345"/>
        <end position="673"/>
    </location>
</feature>
<dbReference type="Ensembl" id="ENSLAFT00000012468.3">
    <property type="protein sequence ID" value="ENSLAFP00000010419.3"/>
    <property type="gene ID" value="ENSLAFG00000012465.3"/>
</dbReference>
<evidence type="ECO:0000256" key="17">
    <source>
        <dbReference type="ARBA" id="ARBA00023134"/>
    </source>
</evidence>
<keyword evidence="8" id="KW-0597">Phosphoprotein</keyword>
<dbReference type="GO" id="GO:0046872">
    <property type="term" value="F:metal ion binding"/>
    <property type="evidence" value="ECO:0007669"/>
    <property type="project" value="UniProtKB-KW"/>
</dbReference>
<evidence type="ECO:0000256" key="11">
    <source>
        <dbReference type="ARBA" id="ARBA00022737"/>
    </source>
</evidence>
<dbReference type="FunCoup" id="G3T9G3">
    <property type="interactions" value="136"/>
</dbReference>
<dbReference type="PROSITE" id="PS51408">
    <property type="entry name" value="TRANSFERRIN_LIKE_4"/>
    <property type="match status" value="2"/>
</dbReference>
<dbReference type="SUPFAM" id="SSF53850">
    <property type="entry name" value="Periplasmic binding protein-like II"/>
    <property type="match status" value="2"/>
</dbReference>
<evidence type="ECO:0000256" key="19">
    <source>
        <dbReference type="ARBA" id="ARBA00023170"/>
    </source>
</evidence>
<dbReference type="Proteomes" id="UP000007646">
    <property type="component" value="Unassembled WGS sequence"/>
</dbReference>
<evidence type="ECO:0000256" key="20">
    <source>
        <dbReference type="ARBA" id="ARBA00063828"/>
    </source>
</evidence>
<dbReference type="SMART" id="SM00094">
    <property type="entry name" value="TR_FER"/>
    <property type="match status" value="2"/>
</dbReference>
<dbReference type="FunFam" id="3.40.50.300:FF:001173">
    <property type="entry name" value="signal recognition particle receptor subunit beta"/>
    <property type="match status" value="1"/>
</dbReference>
<dbReference type="InterPro" id="IPR018195">
    <property type="entry name" value="Transferrin_Fe_BS"/>
</dbReference>
<dbReference type="InterPro" id="IPR027417">
    <property type="entry name" value="P-loop_NTPase"/>
</dbReference>
<evidence type="ECO:0000256" key="15">
    <source>
        <dbReference type="ARBA" id="ARBA00023004"/>
    </source>
</evidence>
<dbReference type="CDD" id="cd04105">
    <property type="entry name" value="SR_beta"/>
    <property type="match status" value="1"/>
</dbReference>
<evidence type="ECO:0000256" key="5">
    <source>
        <dbReference type="ARBA" id="ARBA00022448"/>
    </source>
</evidence>
<name>G3T9G3_LOXAF</name>
<keyword evidence="11" id="KW-0677">Repeat</keyword>
<evidence type="ECO:0000256" key="1">
    <source>
        <dbReference type="ARBA" id="ARBA00004389"/>
    </source>
</evidence>
<sequence>MRLTVRALLAFGFLGLCLAVPDKTVRWCTTSKPELEKCNDMKNVLPVVCVKEGSYSECIQALVGKKADAVTLDAGWVYEAGLKPNNLKPVVAELHGTDKSQTGYYAVAVVLKGSGFQFNQLRGRKSCHTGLGRSAGWNIPIGKLLCDLPEPHVPIENGSCVPCADLAKFPNLCKLCVGPEKCACNTHEGYFGYSGALKCLQDGTGDVAFVKYETILENMPDKAERDRYELLCPDNTRKPVDAYKKCHLARIPSHAVVARSVDGKEDLIWEVLNKAQEQFGIKKPGAFHIFSSTHGRNLLFKDSAQGFLKVPSEMDATLYLGYEYVSAIRNLREGKCPEEAGCQKVKWCAVSHQERIKCDEWSASSVGVIECESADSTEDCIAKIMKGEADAMSLDGGFIYTAGKCGLVPVLAENYNCHDHSPCCLPGSGPFLSGYLAVAVVKTSNPKITWKSLRGKKSCHTAVGRTAGWNIPMGLIYNETKSCAFDQYFSESCAPGAEPDSNLCALCGGSQPNKCVPNSKEKYYGYTGAFKCLVDRGDVAFIKDQTVVKNTGGNDLEDGEKDLKLTDFELLCLDGTRKPVDKSDSCHLARVPNHAVVSRKDKANCVRQKLLNQQAQFGRPCLAGKFCLFRSESETKDVLFRDDTECLAELQEGTTYEKYLGEEYMMAMNNLAQCSTSKFPTPRNYDVRNMPVQGHCWEHSGRIFRELGRQNLFYHPSQESQKMAAVLEGAFPALPGLCGRKLQQRDPSLLSVVVALLAVLLTLVFWKFIWSRRSSQRAVLLVGLCDSGKTLLFVRLLTGLYRDTQTSITDSSAVYRVNSNRGNSLTLIDLPGHESLRLQFLERFKASARAMVFVVDSAAFQREVKDVAEFLYQVLIDTMGLKNIPSFLIACNKQDIAMAKSAKLIQQQLEKELNTLRVTRSAAPSTLDSSSTVPTQLGKKGKEFEFSQLPLKVEFLECSAKGGKGDSGPADIQDLEKWLAKIA</sequence>
<evidence type="ECO:0000256" key="16">
    <source>
        <dbReference type="ARBA" id="ARBA00023065"/>
    </source>
</evidence>
<dbReference type="GO" id="GO:0055037">
    <property type="term" value="C:recycling endosome"/>
    <property type="evidence" value="ECO:0007669"/>
    <property type="project" value="TreeGrafter"/>
</dbReference>
<dbReference type="PANTHER" id="PTHR11485">
    <property type="entry name" value="TRANSFERRIN"/>
    <property type="match status" value="1"/>
</dbReference>
<dbReference type="GO" id="GO:0006826">
    <property type="term" value="P:iron ion transport"/>
    <property type="evidence" value="ECO:0007669"/>
    <property type="project" value="UniProtKB-KW"/>
</dbReference>
<evidence type="ECO:0000256" key="6">
    <source>
        <dbReference type="ARBA" id="ARBA00022496"/>
    </source>
</evidence>
<keyword evidence="9 21" id="KW-0812">Transmembrane</keyword>
<evidence type="ECO:0000259" key="23">
    <source>
        <dbReference type="PROSITE" id="PS51408"/>
    </source>
</evidence>
<dbReference type="FunFam" id="3.40.190.10:FF:000095">
    <property type="entry name" value="Lactotransferrin"/>
    <property type="match status" value="2"/>
</dbReference>
<dbReference type="SUPFAM" id="SSF52540">
    <property type="entry name" value="P-loop containing nucleoside triphosphate hydrolases"/>
    <property type="match status" value="1"/>
</dbReference>
<keyword evidence="14 21" id="KW-1133">Transmembrane helix</keyword>
<keyword evidence="6" id="KW-0410">Iron transport</keyword>
<keyword evidence="16" id="KW-0406">Ion transport</keyword>
<dbReference type="GO" id="GO:0005615">
    <property type="term" value="C:extracellular space"/>
    <property type="evidence" value="ECO:0007669"/>
    <property type="project" value="TreeGrafter"/>
</dbReference>
<evidence type="ECO:0000256" key="18">
    <source>
        <dbReference type="ARBA" id="ARBA00023136"/>
    </source>
</evidence>
<dbReference type="PANTHER" id="PTHR11485:SF31">
    <property type="entry name" value="SEROTRANSFERRIN"/>
    <property type="match status" value="1"/>
</dbReference>
<dbReference type="GO" id="GO:0005769">
    <property type="term" value="C:early endosome"/>
    <property type="evidence" value="ECO:0007669"/>
    <property type="project" value="TreeGrafter"/>
</dbReference>
<evidence type="ECO:0000256" key="12">
    <source>
        <dbReference type="ARBA" id="ARBA00022741"/>
    </source>
</evidence>
<evidence type="ECO:0000256" key="8">
    <source>
        <dbReference type="ARBA" id="ARBA00022553"/>
    </source>
</evidence>
<keyword evidence="25" id="KW-1185">Reference proteome</keyword>
<dbReference type="STRING" id="9785.ENSLAFP00000010419"/>
<comment type="subcellular location">
    <subcellularLocation>
        <location evidence="1">Endoplasmic reticulum membrane</location>
        <topology evidence="1">Single-pass membrane protein</topology>
    </subcellularLocation>
    <subcellularLocation>
        <location evidence="2">Secreted</location>
    </subcellularLocation>
</comment>
<organism evidence="24 25">
    <name type="scientific">Loxodonta africana</name>
    <name type="common">African elephant</name>
    <dbReference type="NCBI Taxonomy" id="9785"/>
    <lineage>
        <taxon>Eukaryota</taxon>
        <taxon>Metazoa</taxon>
        <taxon>Chordata</taxon>
        <taxon>Craniata</taxon>
        <taxon>Vertebrata</taxon>
        <taxon>Euteleostomi</taxon>
        <taxon>Mammalia</taxon>
        <taxon>Eutheria</taxon>
        <taxon>Afrotheria</taxon>
        <taxon>Proboscidea</taxon>
        <taxon>Elephantidae</taxon>
        <taxon>Loxodonta</taxon>
    </lineage>
</organism>
<dbReference type="InterPro" id="IPR019009">
    <property type="entry name" value="SRP_receptor_beta_su"/>
</dbReference>
<evidence type="ECO:0000256" key="14">
    <source>
        <dbReference type="ARBA" id="ARBA00022989"/>
    </source>
</evidence>
<feature type="signal peptide" evidence="22">
    <location>
        <begin position="1"/>
        <end position="19"/>
    </location>
</feature>
<evidence type="ECO:0000256" key="22">
    <source>
        <dbReference type="SAM" id="SignalP"/>
    </source>
</evidence>
<evidence type="ECO:0000313" key="25">
    <source>
        <dbReference type="Proteomes" id="UP000007646"/>
    </source>
</evidence>
<reference evidence="24" key="2">
    <citation type="submission" date="2025-08" db="UniProtKB">
        <authorList>
            <consortium name="Ensembl"/>
        </authorList>
    </citation>
    <scope>IDENTIFICATION</scope>
    <source>
        <strain evidence="24">Isolate ISIS603380</strain>
    </source>
</reference>
<dbReference type="AlphaFoldDB" id="G3T9G3"/>
<dbReference type="OMA" id="DEWSINS"/>
<dbReference type="Gene3D" id="3.40.50.300">
    <property type="entry name" value="P-loop containing nucleotide triphosphate hydrolases"/>
    <property type="match status" value="1"/>
</dbReference>
<dbReference type="InParanoid" id="G3T9G3"/>
<dbReference type="InterPro" id="IPR001156">
    <property type="entry name" value="Transferrin-like_dom"/>
</dbReference>
<comment type="subunit">
    <text evidence="20">Heterodimer with SRPRA.</text>
</comment>
<evidence type="ECO:0000256" key="4">
    <source>
        <dbReference type="ARBA" id="ARBA00020256"/>
    </source>
</evidence>
<evidence type="ECO:0000313" key="24">
    <source>
        <dbReference type="Ensembl" id="ENSLAFP00000010419.3"/>
    </source>
</evidence>
<keyword evidence="7" id="KW-0964">Secreted</keyword>
<reference evidence="24 25" key="1">
    <citation type="submission" date="2009-06" db="EMBL/GenBank/DDBJ databases">
        <title>The Genome Sequence of Loxodonta africana (African elephant).</title>
        <authorList>
            <person name="Di Palma F."/>
            <person name="Heiman D."/>
            <person name="Young S."/>
            <person name="Johnson J."/>
            <person name="Lander E.S."/>
            <person name="Lindblad-Toh K."/>
        </authorList>
    </citation>
    <scope>NUCLEOTIDE SEQUENCE [LARGE SCALE GENOMIC DNA]</scope>
    <source>
        <strain evidence="24 25">Isolate ISIS603380</strain>
    </source>
</reference>
<dbReference type="Pfam" id="PF00405">
    <property type="entry name" value="Transferrin"/>
    <property type="match status" value="2"/>
</dbReference>
<dbReference type="GO" id="GO:0005789">
    <property type="term" value="C:endoplasmic reticulum membrane"/>
    <property type="evidence" value="ECO:0007669"/>
    <property type="project" value="UniProtKB-SubCell"/>
</dbReference>
<feature type="chain" id="PRO_5003455060" description="Signal recognition particle receptor subunit beta" evidence="22">
    <location>
        <begin position="20"/>
        <end position="983"/>
    </location>
</feature>
<evidence type="ECO:0000256" key="7">
    <source>
        <dbReference type="ARBA" id="ARBA00022525"/>
    </source>
</evidence>
<evidence type="ECO:0000256" key="21">
    <source>
        <dbReference type="SAM" id="Phobius"/>
    </source>
</evidence>
<dbReference type="eggNOG" id="KOG0090">
    <property type="taxonomic scope" value="Eukaryota"/>
</dbReference>
<accession>G3T9G3</accession>
<dbReference type="PROSITE" id="PS51417">
    <property type="entry name" value="ARF"/>
    <property type="match status" value="1"/>
</dbReference>
<protein>
    <recommendedName>
        <fullName evidence="4">Signal recognition particle receptor subunit beta</fullName>
    </recommendedName>
</protein>
<keyword evidence="10" id="KW-0479">Metal-binding</keyword>
<keyword evidence="22" id="KW-0732">Signal</keyword>
<evidence type="ECO:0000256" key="9">
    <source>
        <dbReference type="ARBA" id="ARBA00022692"/>
    </source>
</evidence>
<dbReference type="PRINTS" id="PR00422">
    <property type="entry name" value="TRANSFERRIN"/>
</dbReference>
<feature type="transmembrane region" description="Helical" evidence="21">
    <location>
        <begin position="748"/>
        <end position="766"/>
    </location>
</feature>